<feature type="transmembrane region" description="Helical" evidence="7">
    <location>
        <begin position="171"/>
        <end position="192"/>
    </location>
</feature>
<evidence type="ECO:0000256" key="6">
    <source>
        <dbReference type="ARBA" id="ARBA00023136"/>
    </source>
</evidence>
<dbReference type="InterPro" id="IPR003004">
    <property type="entry name" value="GspF/PilC"/>
</dbReference>
<evidence type="ECO:0000256" key="1">
    <source>
        <dbReference type="ARBA" id="ARBA00004651"/>
    </source>
</evidence>
<evidence type="ECO:0000259" key="8">
    <source>
        <dbReference type="Pfam" id="PF00482"/>
    </source>
</evidence>
<protein>
    <submittedName>
        <fullName evidence="9">Type II secretory system protein</fullName>
    </submittedName>
</protein>
<dbReference type="GO" id="GO:0005886">
    <property type="term" value="C:plasma membrane"/>
    <property type="evidence" value="ECO:0007669"/>
    <property type="project" value="UniProtKB-SubCell"/>
</dbReference>
<dbReference type="EMBL" id="BAOS01000038">
    <property type="protein sequence ID" value="GAX62689.1"/>
    <property type="molecule type" value="Genomic_DNA"/>
</dbReference>
<accession>A0A286U3H9</accession>
<name>A0A286U3H9_9BACT</name>
<feature type="transmembrane region" description="Helical" evidence="7">
    <location>
        <begin position="212"/>
        <end position="234"/>
    </location>
</feature>
<dbReference type="InterPro" id="IPR018076">
    <property type="entry name" value="T2SS_GspF_dom"/>
</dbReference>
<organism evidence="9 10">
    <name type="scientific">Candidatus Scalindua japonica</name>
    <dbReference type="NCBI Taxonomy" id="1284222"/>
    <lineage>
        <taxon>Bacteria</taxon>
        <taxon>Pseudomonadati</taxon>
        <taxon>Planctomycetota</taxon>
        <taxon>Candidatus Brocadiia</taxon>
        <taxon>Candidatus Brocadiales</taxon>
        <taxon>Candidatus Scalinduaceae</taxon>
        <taxon>Candidatus Scalindua</taxon>
    </lineage>
</organism>
<dbReference type="RefSeq" id="WP_096896082.1">
    <property type="nucleotide sequence ID" value="NZ_BAOS01000038.1"/>
</dbReference>
<evidence type="ECO:0000256" key="3">
    <source>
        <dbReference type="ARBA" id="ARBA00022475"/>
    </source>
</evidence>
<gene>
    <name evidence="9" type="primary">pulF</name>
    <name evidence="9" type="ORF">SCALIN_C38_0052</name>
</gene>
<evidence type="ECO:0000313" key="10">
    <source>
        <dbReference type="Proteomes" id="UP000218542"/>
    </source>
</evidence>
<comment type="caution">
    <text evidence="9">The sequence shown here is derived from an EMBL/GenBank/DDBJ whole genome shotgun (WGS) entry which is preliminary data.</text>
</comment>
<feature type="domain" description="Type II secretion system protein GspF" evidence="8">
    <location>
        <begin position="274"/>
        <end position="396"/>
    </location>
</feature>
<proteinExistence type="inferred from homology"/>
<keyword evidence="10" id="KW-1185">Reference proteome</keyword>
<dbReference type="Proteomes" id="UP000218542">
    <property type="component" value="Unassembled WGS sequence"/>
</dbReference>
<evidence type="ECO:0000256" key="2">
    <source>
        <dbReference type="ARBA" id="ARBA00005745"/>
    </source>
</evidence>
<dbReference type="PANTHER" id="PTHR30012">
    <property type="entry name" value="GENERAL SECRETION PATHWAY PROTEIN"/>
    <property type="match status" value="1"/>
</dbReference>
<comment type="subcellular location">
    <subcellularLocation>
        <location evidence="1">Cell membrane</location>
        <topology evidence="1">Multi-pass membrane protein</topology>
    </subcellularLocation>
</comment>
<evidence type="ECO:0000313" key="9">
    <source>
        <dbReference type="EMBL" id="GAX62689.1"/>
    </source>
</evidence>
<keyword evidence="4 7" id="KW-0812">Transmembrane</keyword>
<dbReference type="AlphaFoldDB" id="A0A286U3H9"/>
<keyword evidence="3" id="KW-1003">Cell membrane</keyword>
<evidence type="ECO:0000256" key="5">
    <source>
        <dbReference type="ARBA" id="ARBA00022989"/>
    </source>
</evidence>
<dbReference type="Gene3D" id="1.20.81.30">
    <property type="entry name" value="Type II secretion system (T2SS), domain F"/>
    <property type="match status" value="2"/>
</dbReference>
<comment type="similarity">
    <text evidence="2">Belongs to the GSP F family.</text>
</comment>
<keyword evidence="5 7" id="KW-1133">Transmembrane helix</keyword>
<dbReference type="InterPro" id="IPR042094">
    <property type="entry name" value="T2SS_GspF_sf"/>
</dbReference>
<keyword evidence="6 7" id="KW-0472">Membrane</keyword>
<dbReference type="OrthoDB" id="9805682at2"/>
<dbReference type="PANTHER" id="PTHR30012:SF0">
    <property type="entry name" value="TYPE II SECRETION SYSTEM PROTEIN F-RELATED"/>
    <property type="match status" value="1"/>
</dbReference>
<evidence type="ECO:0000256" key="7">
    <source>
        <dbReference type="SAM" id="Phobius"/>
    </source>
</evidence>
<feature type="transmembrane region" description="Helical" evidence="7">
    <location>
        <begin position="377"/>
        <end position="401"/>
    </location>
</feature>
<feature type="domain" description="Type II secretion system protein GspF" evidence="8">
    <location>
        <begin position="71"/>
        <end position="193"/>
    </location>
</feature>
<dbReference type="PRINTS" id="PR00812">
    <property type="entry name" value="BCTERIALGSPF"/>
</dbReference>
<reference evidence="10" key="1">
    <citation type="journal article" date="2017" name="Environ. Microbiol. Rep.">
        <title>Genetic Diversity of Marine Anaerobic Ammonium-Oxidizing Bacteria as Revealed by Genomic and Proteomic Analyses of 'Candidatus Scalindua japonica'.</title>
        <authorList>
            <person name="Oshiki M."/>
            <person name="Mizuto K."/>
            <person name="Kimura Z."/>
            <person name="Kindaichi T."/>
            <person name="Satoh H."/>
            <person name="Okabe S."/>
        </authorList>
    </citation>
    <scope>NUCLEOTIDE SEQUENCE [LARGE SCALE GENOMIC DNA]</scope>
    <source>
        <strain evidence="10">husup-a2</strain>
    </source>
</reference>
<evidence type="ECO:0000256" key="4">
    <source>
        <dbReference type="ARBA" id="ARBA00022692"/>
    </source>
</evidence>
<sequence>MPDYNYRGVNRTGKRIKGIMSAPDVIALESELAKSGSVLIEAKVNAEVESGDCNISFFSRGPKDREIIDFFITLKSMLKAGVTLLDALKGVKEEVVSPVFNNVVGDMITTIEEGGQFTDALAKHPKVFSRHILGVIRAGETGGKLEEIFEELVKYLEWQVSLKANIKQATIYPVTVLIALTILILILFTFVVPKFSELLTSLNIPLPLPTRMVMAISAFFVSSWWALLCVVVIMGVSVRYMRRYCDWFAYAFDTFKLKLMIFGELNRMLTVSKFAYNFSTLFEAGVPVIQSLDLCRQLVGNKVMENALEEAKDGIEAGMQLNECLRKHEIIPKKTLLMITVGETSGDLGGALGNVAAYYTEEVPRRIKKVFSIMEPLVMLTLICVVGFTAAAVFLPILSMFGAM</sequence>
<dbReference type="Pfam" id="PF00482">
    <property type="entry name" value="T2SSF"/>
    <property type="match status" value="2"/>
</dbReference>